<feature type="compositionally biased region" description="Basic and acidic residues" evidence="1">
    <location>
        <begin position="51"/>
        <end position="62"/>
    </location>
</feature>
<evidence type="ECO:0000313" key="3">
    <source>
        <dbReference type="Proteomes" id="UP001558613"/>
    </source>
</evidence>
<name>A0ABR3NKN3_9TELE</name>
<dbReference type="EMBL" id="JAYMGO010000003">
    <property type="protein sequence ID" value="KAL1277150.1"/>
    <property type="molecule type" value="Genomic_DNA"/>
</dbReference>
<evidence type="ECO:0000313" key="2">
    <source>
        <dbReference type="EMBL" id="KAL1277150.1"/>
    </source>
</evidence>
<comment type="caution">
    <text evidence="2">The sequence shown here is derived from an EMBL/GenBank/DDBJ whole genome shotgun (WGS) entry which is preliminary data.</text>
</comment>
<proteinExistence type="predicted"/>
<evidence type="ECO:0000256" key="1">
    <source>
        <dbReference type="SAM" id="MobiDB-lite"/>
    </source>
</evidence>
<dbReference type="Proteomes" id="UP001558613">
    <property type="component" value="Unassembled WGS sequence"/>
</dbReference>
<organism evidence="2 3">
    <name type="scientific">Cirrhinus molitorella</name>
    <name type="common">mud carp</name>
    <dbReference type="NCBI Taxonomy" id="172907"/>
    <lineage>
        <taxon>Eukaryota</taxon>
        <taxon>Metazoa</taxon>
        <taxon>Chordata</taxon>
        <taxon>Craniata</taxon>
        <taxon>Vertebrata</taxon>
        <taxon>Euteleostomi</taxon>
        <taxon>Actinopterygii</taxon>
        <taxon>Neopterygii</taxon>
        <taxon>Teleostei</taxon>
        <taxon>Ostariophysi</taxon>
        <taxon>Cypriniformes</taxon>
        <taxon>Cyprinidae</taxon>
        <taxon>Labeoninae</taxon>
        <taxon>Labeonini</taxon>
        <taxon>Cirrhinus</taxon>
    </lineage>
</organism>
<sequence length="69" mass="7940">MQGCSLIMKKKMLETNAVEAKKAKMEKQTKIKETAKNQMLQILKVSLSKNKTRDTQDQHNSEATEEEFP</sequence>
<protein>
    <submittedName>
        <fullName evidence="2">Uncharacterized protein</fullName>
    </submittedName>
</protein>
<feature type="region of interest" description="Disordered" evidence="1">
    <location>
        <begin position="46"/>
        <end position="69"/>
    </location>
</feature>
<accession>A0ABR3NKN3</accession>
<keyword evidence="3" id="KW-1185">Reference proteome</keyword>
<gene>
    <name evidence="2" type="ORF">QQF64_023823</name>
</gene>
<reference evidence="2 3" key="1">
    <citation type="submission" date="2023-09" db="EMBL/GenBank/DDBJ databases">
        <authorList>
            <person name="Wang M."/>
        </authorList>
    </citation>
    <scope>NUCLEOTIDE SEQUENCE [LARGE SCALE GENOMIC DNA]</scope>
    <source>
        <strain evidence="2">GT-2023</strain>
        <tissue evidence="2">Liver</tissue>
    </source>
</reference>